<comment type="similarity">
    <text evidence="2">Belongs to the class-V pyridoxal-phosphate-dependent aminotransferase family. NifS/IscS subfamily.</text>
</comment>
<dbReference type="Gene3D" id="1.10.260.50">
    <property type="match status" value="1"/>
</dbReference>
<dbReference type="Pfam" id="PF00266">
    <property type="entry name" value="Aminotran_5"/>
    <property type="match status" value="1"/>
</dbReference>
<proteinExistence type="inferred from homology"/>
<gene>
    <name evidence="8" type="ORF">GCM10007425_25710</name>
</gene>
<dbReference type="Gene3D" id="3.40.640.10">
    <property type="entry name" value="Type I PLP-dependent aspartate aminotransferase-like (Major domain)"/>
    <property type="match status" value="1"/>
</dbReference>
<evidence type="ECO:0000259" key="7">
    <source>
        <dbReference type="Pfam" id="PF00266"/>
    </source>
</evidence>
<dbReference type="PANTHER" id="PTHR11601:SF50">
    <property type="entry name" value="CYSTEINE DESULFURASE ISCS 2-RELATED"/>
    <property type="match status" value="1"/>
</dbReference>
<keyword evidence="8" id="KW-0808">Transferase</keyword>
<dbReference type="Gene3D" id="3.90.1150.10">
    <property type="entry name" value="Aspartate Aminotransferase, domain 1"/>
    <property type="match status" value="1"/>
</dbReference>
<keyword evidence="5" id="KW-0408">Iron</keyword>
<dbReference type="InterPro" id="IPR015424">
    <property type="entry name" value="PyrdxlP-dep_Trfase"/>
</dbReference>
<dbReference type="InterPro" id="IPR000192">
    <property type="entry name" value="Aminotrans_V_dom"/>
</dbReference>
<evidence type="ECO:0000256" key="3">
    <source>
        <dbReference type="ARBA" id="ARBA00022723"/>
    </source>
</evidence>
<dbReference type="SUPFAM" id="SSF53383">
    <property type="entry name" value="PLP-dependent transferases"/>
    <property type="match status" value="1"/>
</dbReference>
<dbReference type="GO" id="GO:0051536">
    <property type="term" value="F:iron-sulfur cluster binding"/>
    <property type="evidence" value="ECO:0007669"/>
    <property type="project" value="UniProtKB-KW"/>
</dbReference>
<keyword evidence="9" id="KW-1185">Reference proteome</keyword>
<dbReference type="PIRSF" id="PIRSF005572">
    <property type="entry name" value="NifS"/>
    <property type="match status" value="1"/>
</dbReference>
<dbReference type="RefSeq" id="WP_229704244.1">
    <property type="nucleotide sequence ID" value="NZ_BMJT01000009.1"/>
</dbReference>
<evidence type="ECO:0000256" key="5">
    <source>
        <dbReference type="ARBA" id="ARBA00023004"/>
    </source>
</evidence>
<dbReference type="FunFam" id="3.40.640.10:FF:000084">
    <property type="entry name" value="IscS-like cysteine desulfurase"/>
    <property type="match status" value="1"/>
</dbReference>
<name>A0A917G9R2_9BACI</name>
<keyword evidence="8" id="KW-0032">Aminotransferase</keyword>
<dbReference type="InterPro" id="IPR015422">
    <property type="entry name" value="PyrdxlP-dep_Trfase_small"/>
</dbReference>
<accession>A0A917G9R2</accession>
<evidence type="ECO:0000256" key="4">
    <source>
        <dbReference type="ARBA" id="ARBA00022898"/>
    </source>
</evidence>
<dbReference type="Proteomes" id="UP000616608">
    <property type="component" value="Unassembled WGS sequence"/>
</dbReference>
<evidence type="ECO:0000256" key="2">
    <source>
        <dbReference type="ARBA" id="ARBA00006490"/>
    </source>
</evidence>
<sequence>MIYLDNSATTRPYQDVLNAFVTINEQYYANPASIHEKGVEANQLLTRAREQIGEVLHTKGEHIIFTSGGTESNNLAIFGLTEQHQHIGKHIITTAIEHPSVLNPIAKLAEQGYEVTYLAVNKEGQISLKALQQALRKDTVLVSIMHVNNEMGAIQPIQAIARLVKTQSRAFLHVDAIQSFGKLPISFQDGMDVMTVSGHKIHALKGTGILAFANRPLLVPQLLGGGQEHGLRSGTVAVAQNVVLAKAMRIAKREQAMNEMKYRKYQHQLMEVLGCFQDVQMISTKQCAPHIITFSIKELRGEIIINALQKEGVIASTSSACSSKQQTESHVLQALKVDTAYRKGVVRLSLGSLLTDEEIQQACHKIKQVIASLKGE</sequence>
<comment type="caution">
    <text evidence="8">The sequence shown here is derived from an EMBL/GenBank/DDBJ whole genome shotgun (WGS) entry which is preliminary data.</text>
</comment>
<dbReference type="EMBL" id="BMJT01000009">
    <property type="protein sequence ID" value="GGG29923.1"/>
    <property type="molecule type" value="Genomic_DNA"/>
</dbReference>
<evidence type="ECO:0000313" key="9">
    <source>
        <dbReference type="Proteomes" id="UP000616608"/>
    </source>
</evidence>
<evidence type="ECO:0000256" key="6">
    <source>
        <dbReference type="ARBA" id="ARBA00023014"/>
    </source>
</evidence>
<feature type="domain" description="Aminotransferase class V" evidence="7">
    <location>
        <begin position="2"/>
        <end position="361"/>
    </location>
</feature>
<keyword evidence="3" id="KW-0479">Metal-binding</keyword>
<dbReference type="GO" id="GO:0046872">
    <property type="term" value="F:metal ion binding"/>
    <property type="evidence" value="ECO:0007669"/>
    <property type="project" value="UniProtKB-KW"/>
</dbReference>
<dbReference type="InterPro" id="IPR016454">
    <property type="entry name" value="Cysteine_dSase"/>
</dbReference>
<keyword evidence="6" id="KW-0411">Iron-sulfur</keyword>
<comment type="cofactor">
    <cofactor evidence="1">
        <name>pyridoxal 5'-phosphate</name>
        <dbReference type="ChEBI" id="CHEBI:597326"/>
    </cofactor>
</comment>
<reference evidence="8" key="1">
    <citation type="journal article" date="2014" name="Int. J. Syst. Evol. Microbiol.">
        <title>Complete genome sequence of Corynebacterium casei LMG S-19264T (=DSM 44701T), isolated from a smear-ripened cheese.</title>
        <authorList>
            <consortium name="US DOE Joint Genome Institute (JGI-PGF)"/>
            <person name="Walter F."/>
            <person name="Albersmeier A."/>
            <person name="Kalinowski J."/>
            <person name="Ruckert C."/>
        </authorList>
    </citation>
    <scope>NUCLEOTIDE SEQUENCE</scope>
    <source>
        <strain evidence="8">CGMCC 1.15760</strain>
    </source>
</reference>
<reference evidence="8" key="2">
    <citation type="submission" date="2020-09" db="EMBL/GenBank/DDBJ databases">
        <authorList>
            <person name="Sun Q."/>
            <person name="Zhou Y."/>
        </authorList>
    </citation>
    <scope>NUCLEOTIDE SEQUENCE</scope>
    <source>
        <strain evidence="8">CGMCC 1.15760</strain>
    </source>
</reference>
<dbReference type="GO" id="GO:0031071">
    <property type="term" value="F:cysteine desulfurase activity"/>
    <property type="evidence" value="ECO:0007669"/>
    <property type="project" value="UniProtKB-ARBA"/>
</dbReference>
<dbReference type="PANTHER" id="PTHR11601">
    <property type="entry name" value="CYSTEINE DESULFURYLASE FAMILY MEMBER"/>
    <property type="match status" value="1"/>
</dbReference>
<evidence type="ECO:0000256" key="1">
    <source>
        <dbReference type="ARBA" id="ARBA00001933"/>
    </source>
</evidence>
<organism evidence="8 9">
    <name type="scientific">Lysinibacillus alkalisoli</name>
    <dbReference type="NCBI Taxonomy" id="1911548"/>
    <lineage>
        <taxon>Bacteria</taxon>
        <taxon>Bacillati</taxon>
        <taxon>Bacillota</taxon>
        <taxon>Bacilli</taxon>
        <taxon>Bacillales</taxon>
        <taxon>Bacillaceae</taxon>
        <taxon>Lysinibacillus</taxon>
    </lineage>
</organism>
<dbReference type="GO" id="GO:0008483">
    <property type="term" value="F:transaminase activity"/>
    <property type="evidence" value="ECO:0007669"/>
    <property type="project" value="UniProtKB-KW"/>
</dbReference>
<dbReference type="AlphaFoldDB" id="A0A917G9R2"/>
<dbReference type="InterPro" id="IPR015421">
    <property type="entry name" value="PyrdxlP-dep_Trfase_major"/>
</dbReference>
<protein>
    <submittedName>
        <fullName evidence="8">Aminotransferase V</fullName>
    </submittedName>
</protein>
<keyword evidence="4" id="KW-0663">Pyridoxal phosphate</keyword>
<evidence type="ECO:0000313" key="8">
    <source>
        <dbReference type="EMBL" id="GGG29923.1"/>
    </source>
</evidence>